<evidence type="ECO:0000256" key="4">
    <source>
        <dbReference type="ARBA" id="ARBA00022691"/>
    </source>
</evidence>
<dbReference type="GO" id="GO:0009007">
    <property type="term" value="F:site-specific DNA-methyltransferase (adenine-specific) activity"/>
    <property type="evidence" value="ECO:0007669"/>
    <property type="project" value="UniProtKB-EC"/>
</dbReference>
<dbReference type="GO" id="GO:0043565">
    <property type="term" value="F:sequence-specific DNA binding"/>
    <property type="evidence" value="ECO:0007669"/>
    <property type="project" value="TreeGrafter"/>
</dbReference>
<dbReference type="EC" id="2.1.1.72" evidence="1"/>
<sequence length="317" mass="36600">MTQRDNLTLVQGLEPGDPRLDLRMRIGAVVPYYGGKRNLAFKIIEVMGPHKVYWEPFCGSMAVLMVKPPCVMETVNDLHGDLINLAKVIQDKEMGFELYDKLSRTCYAEQFFREAKERWMFRPKEAYKMPDPDRAYDYFVVSWMGLNGVSGTARCNYQFALRWCRGGGHCARRWSSVIESMPAWHKRLAQVVILQRDAFDIIENIKDDGDTVIYCDPPYFDKSDKYVHDFTPADHAQLSVSLERFTKTKVIVSYYDDHRLDVLYEGFKKIKLGANYASLRNATRGPKKKPHKKQVEILLVKNLEEGLFNSAHAPRGL</sequence>
<evidence type="ECO:0000256" key="5">
    <source>
        <dbReference type="ARBA" id="ARBA00047942"/>
    </source>
</evidence>
<dbReference type="SUPFAM" id="SSF53335">
    <property type="entry name" value="S-adenosyl-L-methionine-dependent methyltransferases"/>
    <property type="match status" value="1"/>
</dbReference>
<gene>
    <name evidence="6" type="ORF">LCGC14_0390740</name>
</gene>
<dbReference type="GO" id="GO:0006298">
    <property type="term" value="P:mismatch repair"/>
    <property type="evidence" value="ECO:0007669"/>
    <property type="project" value="TreeGrafter"/>
</dbReference>
<dbReference type="PROSITE" id="PS00092">
    <property type="entry name" value="N6_MTASE"/>
    <property type="match status" value="1"/>
</dbReference>
<dbReference type="GO" id="GO:1904047">
    <property type="term" value="F:S-adenosyl-L-methionine binding"/>
    <property type="evidence" value="ECO:0007669"/>
    <property type="project" value="TreeGrafter"/>
</dbReference>
<dbReference type="Pfam" id="PF02086">
    <property type="entry name" value="MethyltransfD12"/>
    <property type="match status" value="1"/>
</dbReference>
<accession>A0A0F9T5K0</accession>
<dbReference type="GO" id="GO:0032259">
    <property type="term" value="P:methylation"/>
    <property type="evidence" value="ECO:0007669"/>
    <property type="project" value="UniProtKB-KW"/>
</dbReference>
<keyword evidence="2" id="KW-0489">Methyltransferase</keyword>
<evidence type="ECO:0000256" key="3">
    <source>
        <dbReference type="ARBA" id="ARBA00022679"/>
    </source>
</evidence>
<evidence type="ECO:0000313" key="6">
    <source>
        <dbReference type="EMBL" id="KKN74454.1"/>
    </source>
</evidence>
<dbReference type="InterPro" id="IPR012327">
    <property type="entry name" value="MeTrfase_D12"/>
</dbReference>
<evidence type="ECO:0000256" key="1">
    <source>
        <dbReference type="ARBA" id="ARBA00011900"/>
    </source>
</evidence>
<dbReference type="PRINTS" id="PR00505">
    <property type="entry name" value="D12N6MTFRASE"/>
</dbReference>
<dbReference type="AlphaFoldDB" id="A0A0F9T5K0"/>
<dbReference type="InterPro" id="IPR002052">
    <property type="entry name" value="DNA_methylase_N6_adenine_CS"/>
</dbReference>
<name>A0A0F9T5K0_9ZZZZ</name>
<dbReference type="InterPro" id="IPR012263">
    <property type="entry name" value="M_m6A_EcoRV"/>
</dbReference>
<dbReference type="PIRSF" id="PIRSF000398">
    <property type="entry name" value="M_m6A_EcoRV"/>
    <property type="match status" value="1"/>
</dbReference>
<keyword evidence="4" id="KW-0949">S-adenosyl-L-methionine</keyword>
<keyword evidence="3" id="KW-0808">Transferase</keyword>
<comment type="catalytic activity">
    <reaction evidence="5">
        <text>a 2'-deoxyadenosine in DNA + S-adenosyl-L-methionine = an N(6)-methyl-2'-deoxyadenosine in DNA + S-adenosyl-L-homocysteine + H(+)</text>
        <dbReference type="Rhea" id="RHEA:15197"/>
        <dbReference type="Rhea" id="RHEA-COMP:12418"/>
        <dbReference type="Rhea" id="RHEA-COMP:12419"/>
        <dbReference type="ChEBI" id="CHEBI:15378"/>
        <dbReference type="ChEBI" id="CHEBI:57856"/>
        <dbReference type="ChEBI" id="CHEBI:59789"/>
        <dbReference type="ChEBI" id="CHEBI:90615"/>
        <dbReference type="ChEBI" id="CHEBI:90616"/>
        <dbReference type="EC" id="2.1.1.72"/>
    </reaction>
</comment>
<evidence type="ECO:0000256" key="2">
    <source>
        <dbReference type="ARBA" id="ARBA00022603"/>
    </source>
</evidence>
<dbReference type="PANTHER" id="PTHR30481:SF4">
    <property type="entry name" value="SITE-SPECIFIC DNA-METHYLTRANSFERASE (ADENINE-SPECIFIC)"/>
    <property type="match status" value="1"/>
</dbReference>
<dbReference type="InterPro" id="IPR029063">
    <property type="entry name" value="SAM-dependent_MTases_sf"/>
</dbReference>
<organism evidence="6">
    <name type="scientific">marine sediment metagenome</name>
    <dbReference type="NCBI Taxonomy" id="412755"/>
    <lineage>
        <taxon>unclassified sequences</taxon>
        <taxon>metagenomes</taxon>
        <taxon>ecological metagenomes</taxon>
    </lineage>
</organism>
<comment type="caution">
    <text evidence="6">The sequence shown here is derived from an EMBL/GenBank/DDBJ whole genome shotgun (WGS) entry which is preliminary data.</text>
</comment>
<dbReference type="EMBL" id="LAZR01000326">
    <property type="protein sequence ID" value="KKN74454.1"/>
    <property type="molecule type" value="Genomic_DNA"/>
</dbReference>
<proteinExistence type="predicted"/>
<reference evidence="6" key="1">
    <citation type="journal article" date="2015" name="Nature">
        <title>Complex archaea that bridge the gap between prokaryotes and eukaryotes.</title>
        <authorList>
            <person name="Spang A."/>
            <person name="Saw J.H."/>
            <person name="Jorgensen S.L."/>
            <person name="Zaremba-Niedzwiedzka K."/>
            <person name="Martijn J."/>
            <person name="Lind A.E."/>
            <person name="van Eijk R."/>
            <person name="Schleper C."/>
            <person name="Guy L."/>
            <person name="Ettema T.J."/>
        </authorList>
    </citation>
    <scope>NUCLEOTIDE SEQUENCE</scope>
</reference>
<protein>
    <recommendedName>
        <fullName evidence="1">site-specific DNA-methyltransferase (adenine-specific)</fullName>
        <ecNumber evidence="1">2.1.1.72</ecNumber>
    </recommendedName>
</protein>
<dbReference type="PANTHER" id="PTHR30481">
    <property type="entry name" value="DNA ADENINE METHYLASE"/>
    <property type="match status" value="1"/>
</dbReference>
<dbReference type="GO" id="GO:0009307">
    <property type="term" value="P:DNA restriction-modification system"/>
    <property type="evidence" value="ECO:0007669"/>
    <property type="project" value="InterPro"/>
</dbReference>
<dbReference type="Gene3D" id="3.40.50.150">
    <property type="entry name" value="Vaccinia Virus protein VP39"/>
    <property type="match status" value="2"/>
</dbReference>